<reference evidence="1 2" key="1">
    <citation type="journal article" date="2019" name="Sci. Rep.">
        <title>Orb-weaving spider Araneus ventricosus genome elucidates the spidroin gene catalogue.</title>
        <authorList>
            <person name="Kono N."/>
            <person name="Nakamura H."/>
            <person name="Ohtoshi R."/>
            <person name="Moran D.A.P."/>
            <person name="Shinohara A."/>
            <person name="Yoshida Y."/>
            <person name="Fujiwara M."/>
            <person name="Mori M."/>
            <person name="Tomita M."/>
            <person name="Arakawa K."/>
        </authorList>
    </citation>
    <scope>NUCLEOTIDE SEQUENCE [LARGE SCALE GENOMIC DNA]</scope>
</reference>
<dbReference type="Proteomes" id="UP000499080">
    <property type="component" value="Unassembled WGS sequence"/>
</dbReference>
<organism evidence="1 2">
    <name type="scientific">Araneus ventricosus</name>
    <name type="common">Orbweaver spider</name>
    <name type="synonym">Epeira ventricosa</name>
    <dbReference type="NCBI Taxonomy" id="182803"/>
    <lineage>
        <taxon>Eukaryota</taxon>
        <taxon>Metazoa</taxon>
        <taxon>Ecdysozoa</taxon>
        <taxon>Arthropoda</taxon>
        <taxon>Chelicerata</taxon>
        <taxon>Arachnida</taxon>
        <taxon>Araneae</taxon>
        <taxon>Araneomorphae</taxon>
        <taxon>Entelegynae</taxon>
        <taxon>Araneoidea</taxon>
        <taxon>Araneidae</taxon>
        <taxon>Araneus</taxon>
    </lineage>
</organism>
<dbReference type="EMBL" id="BGPR01004039">
    <property type="protein sequence ID" value="GBM95205.1"/>
    <property type="molecule type" value="Genomic_DNA"/>
</dbReference>
<keyword evidence="2" id="KW-1185">Reference proteome</keyword>
<accession>A0A4Y2JZZ0</accession>
<name>A0A4Y2JZZ0_ARAVE</name>
<comment type="caution">
    <text evidence="1">The sequence shown here is derived from an EMBL/GenBank/DDBJ whole genome shotgun (WGS) entry which is preliminary data.</text>
</comment>
<protein>
    <submittedName>
        <fullName evidence="1">Uncharacterized protein</fullName>
    </submittedName>
</protein>
<dbReference type="AlphaFoldDB" id="A0A4Y2JZZ0"/>
<gene>
    <name evidence="1" type="ORF">AVEN_113989_1</name>
</gene>
<proteinExistence type="predicted"/>
<evidence type="ECO:0000313" key="1">
    <source>
        <dbReference type="EMBL" id="GBM95205.1"/>
    </source>
</evidence>
<evidence type="ECO:0000313" key="2">
    <source>
        <dbReference type="Proteomes" id="UP000499080"/>
    </source>
</evidence>
<sequence length="126" mass="14631">MNRLQHSCVSFCLQIHRSRLSIPIVHFIQELSREQTQHSLYRCHTEYPIEQTQHSIASLLYHRSINEQTQHSTWFVYGVSIDSLNISCISVSLLDFVVFLSGSFEGGFAVHLDNMRFFKCVLNLVN</sequence>